<accession>A0ABQ4TP95</accession>
<keyword evidence="2 6" id="KW-0540">Nuclease</keyword>
<keyword evidence="9" id="KW-1185">Reference proteome</keyword>
<dbReference type="Gene3D" id="3.40.50.1010">
    <property type="entry name" value="5'-nuclease"/>
    <property type="match status" value="1"/>
</dbReference>
<reference evidence="8" key="1">
    <citation type="journal article" date="2021" name="Front. Microbiol.">
        <title>Comprehensive Comparative Genomics and Phenotyping of Methylobacterium Species.</title>
        <authorList>
            <person name="Alessa O."/>
            <person name="Ogura Y."/>
            <person name="Fujitani Y."/>
            <person name="Takami H."/>
            <person name="Hayashi T."/>
            <person name="Sahin N."/>
            <person name="Tani A."/>
        </authorList>
    </citation>
    <scope>NUCLEOTIDE SEQUENCE</scope>
    <source>
        <strain evidence="8">DSM 23674</strain>
    </source>
</reference>
<dbReference type="PANTHER" id="PTHR35901:SF1">
    <property type="entry name" value="EXONUCLEASE VAPC9"/>
    <property type="match status" value="1"/>
</dbReference>
<dbReference type="InterPro" id="IPR044153">
    <property type="entry name" value="PIN_Pae0151-like"/>
</dbReference>
<keyword evidence="8" id="KW-0255">Endonuclease</keyword>
<dbReference type="EMBL" id="BPRA01000011">
    <property type="protein sequence ID" value="GJE56149.1"/>
    <property type="molecule type" value="Genomic_DNA"/>
</dbReference>
<keyword evidence="6" id="KW-0800">Toxin</keyword>
<keyword evidence="4 6" id="KW-0378">Hydrolase</keyword>
<evidence type="ECO:0000256" key="6">
    <source>
        <dbReference type="HAMAP-Rule" id="MF_00265"/>
    </source>
</evidence>
<comment type="function">
    <text evidence="6">Toxic component of a toxin-antitoxin (TA) system. An RNase.</text>
</comment>
<protein>
    <recommendedName>
        <fullName evidence="6">Ribonuclease VapC</fullName>
        <shortName evidence="6">RNase VapC</shortName>
        <ecNumber evidence="6">3.1.-.-</ecNumber>
    </recommendedName>
    <alternativeName>
        <fullName evidence="6">Toxin VapC</fullName>
    </alternativeName>
</protein>
<feature type="binding site" evidence="6">
    <location>
        <position position="99"/>
    </location>
    <ligand>
        <name>Mg(2+)</name>
        <dbReference type="ChEBI" id="CHEBI:18420"/>
    </ligand>
</feature>
<feature type="binding site" evidence="6">
    <location>
        <position position="6"/>
    </location>
    <ligand>
        <name>Mg(2+)</name>
        <dbReference type="ChEBI" id="CHEBI:18420"/>
    </ligand>
</feature>
<evidence type="ECO:0000256" key="1">
    <source>
        <dbReference type="ARBA" id="ARBA00022649"/>
    </source>
</evidence>
<dbReference type="PANTHER" id="PTHR35901">
    <property type="entry name" value="RIBONUCLEASE VAPC3"/>
    <property type="match status" value="1"/>
</dbReference>
<gene>
    <name evidence="8" type="primary">vapC_2</name>
    <name evidence="6" type="synonym">vapC</name>
    <name evidence="8" type="ORF">EKPJFOCH_2648</name>
</gene>
<dbReference type="InterPro" id="IPR029060">
    <property type="entry name" value="PIN-like_dom_sf"/>
</dbReference>
<organism evidence="8 9">
    <name type="scientific">Methylobacterium thuringiense</name>
    <dbReference type="NCBI Taxonomy" id="1003091"/>
    <lineage>
        <taxon>Bacteria</taxon>
        <taxon>Pseudomonadati</taxon>
        <taxon>Pseudomonadota</taxon>
        <taxon>Alphaproteobacteria</taxon>
        <taxon>Hyphomicrobiales</taxon>
        <taxon>Methylobacteriaceae</taxon>
        <taxon>Methylobacterium</taxon>
    </lineage>
</organism>
<keyword evidence="1 6" id="KW-1277">Toxin-antitoxin system</keyword>
<keyword evidence="3 6" id="KW-0479">Metal-binding</keyword>
<feature type="domain" description="PIN" evidence="7">
    <location>
        <begin position="4"/>
        <end position="124"/>
    </location>
</feature>
<dbReference type="HAMAP" id="MF_00265">
    <property type="entry name" value="VapC_Nob1"/>
    <property type="match status" value="1"/>
</dbReference>
<evidence type="ECO:0000256" key="3">
    <source>
        <dbReference type="ARBA" id="ARBA00022723"/>
    </source>
</evidence>
<dbReference type="CDD" id="cd09873">
    <property type="entry name" value="PIN_Pae0151-like"/>
    <property type="match status" value="1"/>
</dbReference>
<dbReference type="InterPro" id="IPR022907">
    <property type="entry name" value="VapC_family"/>
</dbReference>
<dbReference type="Proteomes" id="UP001055101">
    <property type="component" value="Unassembled WGS sequence"/>
</dbReference>
<evidence type="ECO:0000313" key="8">
    <source>
        <dbReference type="EMBL" id="GJE56149.1"/>
    </source>
</evidence>
<dbReference type="EC" id="3.1.-.-" evidence="6"/>
<reference evidence="8" key="2">
    <citation type="submission" date="2021-08" db="EMBL/GenBank/DDBJ databases">
        <authorList>
            <person name="Tani A."/>
            <person name="Ola A."/>
            <person name="Ogura Y."/>
            <person name="Katsura K."/>
            <person name="Hayashi T."/>
        </authorList>
    </citation>
    <scope>NUCLEOTIDE SEQUENCE</scope>
    <source>
        <strain evidence="8">DSM 23674</strain>
    </source>
</reference>
<sequence length="136" mass="14601">MAFVVDASAIAAWVLPDESNPVADLVAARLTSESASAPGIWWFEIRNILVMAERRGRIVPNDTVEALALLTELEVEQPSDVDEALLLGLARAHRLSLYDAAYLELAVRTKLPLATTDRALIKAALAEGVPLIGLDG</sequence>
<proteinExistence type="inferred from homology"/>
<dbReference type="GO" id="GO:0004519">
    <property type="term" value="F:endonuclease activity"/>
    <property type="evidence" value="ECO:0007669"/>
    <property type="project" value="UniProtKB-KW"/>
</dbReference>
<comment type="caution">
    <text evidence="8">The sequence shown here is derived from an EMBL/GenBank/DDBJ whole genome shotgun (WGS) entry which is preliminary data.</text>
</comment>
<evidence type="ECO:0000256" key="4">
    <source>
        <dbReference type="ARBA" id="ARBA00022801"/>
    </source>
</evidence>
<evidence type="ECO:0000313" key="9">
    <source>
        <dbReference type="Proteomes" id="UP001055101"/>
    </source>
</evidence>
<evidence type="ECO:0000259" key="7">
    <source>
        <dbReference type="Pfam" id="PF01850"/>
    </source>
</evidence>
<dbReference type="InterPro" id="IPR051619">
    <property type="entry name" value="TypeII_TA_RNase_PINc/VapC"/>
</dbReference>
<dbReference type="RefSeq" id="WP_147815221.1">
    <property type="nucleotide sequence ID" value="NZ_BPRA01000011.1"/>
</dbReference>
<evidence type="ECO:0000256" key="2">
    <source>
        <dbReference type="ARBA" id="ARBA00022722"/>
    </source>
</evidence>
<name>A0ABQ4TP95_9HYPH</name>
<dbReference type="SUPFAM" id="SSF88723">
    <property type="entry name" value="PIN domain-like"/>
    <property type="match status" value="1"/>
</dbReference>
<keyword evidence="5 6" id="KW-0460">Magnesium</keyword>
<dbReference type="InterPro" id="IPR002716">
    <property type="entry name" value="PIN_dom"/>
</dbReference>
<comment type="cofactor">
    <cofactor evidence="6">
        <name>Mg(2+)</name>
        <dbReference type="ChEBI" id="CHEBI:18420"/>
    </cofactor>
</comment>
<comment type="similarity">
    <text evidence="6">Belongs to the PINc/VapC protein family.</text>
</comment>
<evidence type="ECO:0000256" key="5">
    <source>
        <dbReference type="ARBA" id="ARBA00022842"/>
    </source>
</evidence>
<dbReference type="Pfam" id="PF01850">
    <property type="entry name" value="PIN"/>
    <property type="match status" value="1"/>
</dbReference>